<evidence type="ECO:0000256" key="2">
    <source>
        <dbReference type="SAM" id="MobiDB-lite"/>
    </source>
</evidence>
<evidence type="ECO:0000259" key="3">
    <source>
        <dbReference type="Pfam" id="PF07978"/>
    </source>
</evidence>
<feature type="domain" description="NIPSNAP" evidence="3">
    <location>
        <begin position="198"/>
        <end position="296"/>
    </location>
</feature>
<comment type="caution">
    <text evidence="4">The sequence shown here is derived from an EMBL/GenBank/DDBJ whole genome shotgun (WGS) entry which is preliminary data.</text>
</comment>
<comment type="similarity">
    <text evidence="1">Belongs to the NipSnap family.</text>
</comment>
<dbReference type="PANTHER" id="PTHR21017:SF17">
    <property type="entry name" value="PROTEIN NIPSNAP"/>
    <property type="match status" value="1"/>
</dbReference>
<dbReference type="FunFam" id="3.30.70.100:FF:000004">
    <property type="entry name" value="NIPSNAP family protein"/>
    <property type="match status" value="1"/>
</dbReference>
<gene>
    <name evidence="4" type="ORF">ALEPTO_LOCUS8333</name>
</gene>
<dbReference type="Gene3D" id="3.30.70.100">
    <property type="match status" value="2"/>
</dbReference>
<dbReference type="PANTHER" id="PTHR21017">
    <property type="entry name" value="NIPSNAP-RELATED"/>
    <property type="match status" value="1"/>
</dbReference>
<name>A0A9N9CKV7_9GLOM</name>
<dbReference type="InterPro" id="IPR012577">
    <property type="entry name" value="NIPSNAP"/>
</dbReference>
<evidence type="ECO:0000313" key="5">
    <source>
        <dbReference type="Proteomes" id="UP000789508"/>
    </source>
</evidence>
<dbReference type="GO" id="GO:0005739">
    <property type="term" value="C:mitochondrion"/>
    <property type="evidence" value="ECO:0007669"/>
    <property type="project" value="TreeGrafter"/>
</dbReference>
<evidence type="ECO:0000256" key="1">
    <source>
        <dbReference type="ARBA" id="ARBA00005291"/>
    </source>
</evidence>
<feature type="domain" description="NIPSNAP" evidence="3">
    <location>
        <begin position="309"/>
        <end position="390"/>
    </location>
</feature>
<dbReference type="Pfam" id="PF07978">
    <property type="entry name" value="NIPSNAP"/>
    <property type="match status" value="2"/>
</dbReference>
<reference evidence="4" key="1">
    <citation type="submission" date="2021-06" db="EMBL/GenBank/DDBJ databases">
        <authorList>
            <person name="Kallberg Y."/>
            <person name="Tangrot J."/>
            <person name="Rosling A."/>
        </authorList>
    </citation>
    <scope>NUCLEOTIDE SEQUENCE</scope>
    <source>
        <strain evidence="4">FL130A</strain>
    </source>
</reference>
<dbReference type="InterPro" id="IPR051557">
    <property type="entry name" value="NipSnap_domain"/>
</dbReference>
<dbReference type="AlphaFoldDB" id="A0A9N9CKV7"/>
<sequence>MAQVTPALISLFDPGHFFAKISPSWQALVRTLGGVSSIRRTLKKGEKGVSRDLRFNWSWKVWKELILIILRDTTFCVVDDTNSYNNILIRGNSTQNVIKKYGNYYTFARSFNSSSVTFVEDKKGGESDKEPNNSKKSFFNSGASNASEEQQQVEVNSTKPKSKASAIVQSILHGSVRAKEEERQTHSKLVARGKYVHELVKHKIKPEYVDDYIALISEHYPRIANDPANQLHLSGSWQTEVGDLDSFFHLWEYNGYTGYQETKNQLKNDQIYQDFEKKIRPMIQNRTNQICLEFAFWATSPPAVRGGVYELRSYGLKPGHLLEWENYWHKGLECRRQFCEPVGAWFSQLGVLNYVHHMWNYPDLETRKTTREQAWQVDGWADTVYKTGNYLRSAPLNARALLEEKLGFFDPYVRKSQSE</sequence>
<dbReference type="EMBL" id="CAJVPS010004567">
    <property type="protein sequence ID" value="CAG8605473.1"/>
    <property type="molecule type" value="Genomic_DNA"/>
</dbReference>
<feature type="compositionally biased region" description="Polar residues" evidence="2">
    <location>
        <begin position="134"/>
        <end position="159"/>
    </location>
</feature>
<keyword evidence="5" id="KW-1185">Reference proteome</keyword>
<dbReference type="OrthoDB" id="10262843at2759"/>
<dbReference type="InterPro" id="IPR011008">
    <property type="entry name" value="Dimeric_a/b-barrel"/>
</dbReference>
<dbReference type="Proteomes" id="UP000789508">
    <property type="component" value="Unassembled WGS sequence"/>
</dbReference>
<feature type="compositionally biased region" description="Basic and acidic residues" evidence="2">
    <location>
        <begin position="121"/>
        <end position="133"/>
    </location>
</feature>
<accession>A0A9N9CKV7</accession>
<proteinExistence type="inferred from homology"/>
<dbReference type="SUPFAM" id="SSF54909">
    <property type="entry name" value="Dimeric alpha+beta barrel"/>
    <property type="match status" value="2"/>
</dbReference>
<organism evidence="4 5">
    <name type="scientific">Ambispora leptoticha</name>
    <dbReference type="NCBI Taxonomy" id="144679"/>
    <lineage>
        <taxon>Eukaryota</taxon>
        <taxon>Fungi</taxon>
        <taxon>Fungi incertae sedis</taxon>
        <taxon>Mucoromycota</taxon>
        <taxon>Glomeromycotina</taxon>
        <taxon>Glomeromycetes</taxon>
        <taxon>Archaeosporales</taxon>
        <taxon>Ambisporaceae</taxon>
        <taxon>Ambispora</taxon>
    </lineage>
</organism>
<protein>
    <submittedName>
        <fullName evidence="4">3161_t:CDS:1</fullName>
    </submittedName>
</protein>
<feature type="region of interest" description="Disordered" evidence="2">
    <location>
        <begin position="121"/>
        <end position="161"/>
    </location>
</feature>
<evidence type="ECO:0000313" key="4">
    <source>
        <dbReference type="EMBL" id="CAG8605473.1"/>
    </source>
</evidence>
<dbReference type="GO" id="GO:0000423">
    <property type="term" value="P:mitophagy"/>
    <property type="evidence" value="ECO:0007669"/>
    <property type="project" value="UniProtKB-ARBA"/>
</dbReference>